<proteinExistence type="evidence at transcript level"/>
<sequence length="81" mass="8688">LTVPGRHLCRSLSKKADLTIDLSAVLGNVRSKRFALVAEDGVVKGINVEPDGTGYSCAKPADIMNTSRTFCRKYASMVSSL</sequence>
<dbReference type="Gene3D" id="3.40.30.10">
    <property type="entry name" value="Glutaredoxin"/>
    <property type="match status" value="1"/>
</dbReference>
<name>H8ZQF7_REICL</name>
<protein>
    <submittedName>
        <fullName evidence="1">Peroxiredoxin 5</fullName>
    </submittedName>
</protein>
<reference evidence="1" key="1">
    <citation type="submission" date="2011-08" db="EMBL/GenBank/DDBJ databases">
        <authorList>
            <person name="Kim B.-M."/>
            <person name="Rhee J.-S."/>
            <person name="Lee J.-S."/>
        </authorList>
    </citation>
    <scope>NUCLEOTIDE SEQUENCE</scope>
</reference>
<feature type="non-terminal residue" evidence="1">
    <location>
        <position position="81"/>
    </location>
</feature>
<feature type="non-terminal residue" evidence="1">
    <location>
        <position position="1"/>
    </location>
</feature>
<dbReference type="AlphaFoldDB" id="H8ZQF7"/>
<accession>H8ZQF7</accession>
<organism evidence="1">
    <name type="scientific">Reishia clavigera</name>
    <name type="common">Sea snail</name>
    <name type="synonym">Purpura clavigera</name>
    <dbReference type="NCBI Taxonomy" id="272940"/>
    <lineage>
        <taxon>Eukaryota</taxon>
        <taxon>Metazoa</taxon>
        <taxon>Spiralia</taxon>
        <taxon>Lophotrochozoa</taxon>
        <taxon>Mollusca</taxon>
        <taxon>Gastropoda</taxon>
        <taxon>Caenogastropoda</taxon>
        <taxon>Neogastropoda</taxon>
        <taxon>Muricoidea</taxon>
        <taxon>Muricidae</taxon>
        <taxon>Reishia</taxon>
    </lineage>
</organism>
<dbReference type="EMBL" id="JN413228">
    <property type="protein sequence ID" value="AET43970.1"/>
    <property type="molecule type" value="mRNA"/>
</dbReference>
<evidence type="ECO:0000313" key="1">
    <source>
        <dbReference type="EMBL" id="AET43970.1"/>
    </source>
</evidence>
<reference evidence="1" key="2">
    <citation type="journal article" date="2012" name="Fish Shellfish Immunol.">
        <title>Immune gene mining by pyrosequencing in the rockshell, Thais clavigera.</title>
        <authorList>
            <person name="Rhee J.S."/>
            <person name="Kim B.M."/>
            <person name="Jeong C.B."/>
            <person name="Horiguchi T."/>
            <person name="Lee Y.M."/>
            <person name="Kim I.C."/>
            <person name="Lee J.S."/>
        </authorList>
    </citation>
    <scope>NUCLEOTIDE SEQUENCE</scope>
</reference>